<organism evidence="2">
    <name type="scientific">Brassica oleracea</name>
    <name type="common">Wild cabbage</name>
    <dbReference type="NCBI Taxonomy" id="3712"/>
    <lineage>
        <taxon>Eukaryota</taxon>
        <taxon>Viridiplantae</taxon>
        <taxon>Streptophyta</taxon>
        <taxon>Embryophyta</taxon>
        <taxon>Tracheophyta</taxon>
        <taxon>Spermatophyta</taxon>
        <taxon>Magnoliopsida</taxon>
        <taxon>eudicotyledons</taxon>
        <taxon>Gunneridae</taxon>
        <taxon>Pentapetalae</taxon>
        <taxon>rosids</taxon>
        <taxon>malvids</taxon>
        <taxon>Brassicales</taxon>
        <taxon>Brassicaceae</taxon>
        <taxon>Brassiceae</taxon>
        <taxon>Brassica</taxon>
    </lineage>
</organism>
<evidence type="ECO:0000313" key="2">
    <source>
        <dbReference type="EMBL" id="VDD31704.1"/>
    </source>
</evidence>
<dbReference type="AlphaFoldDB" id="A0A3P6E8S4"/>
<evidence type="ECO:0000256" key="1">
    <source>
        <dbReference type="SAM" id="MobiDB-lite"/>
    </source>
</evidence>
<feature type="region of interest" description="Disordered" evidence="1">
    <location>
        <begin position="1"/>
        <end position="25"/>
    </location>
</feature>
<proteinExistence type="predicted"/>
<reference evidence="2" key="1">
    <citation type="submission" date="2018-11" db="EMBL/GenBank/DDBJ databases">
        <authorList>
            <consortium name="Genoscope - CEA"/>
            <person name="William W."/>
        </authorList>
    </citation>
    <scope>NUCLEOTIDE SEQUENCE</scope>
</reference>
<gene>
    <name evidence="2" type="ORF">BOLC9T57027H</name>
</gene>
<protein>
    <recommendedName>
        <fullName evidence="3">C3H1-type domain-containing protein</fullName>
    </recommendedName>
</protein>
<accession>A0A3P6E8S4</accession>
<dbReference type="EMBL" id="LR031875">
    <property type="protein sequence ID" value="VDD31704.1"/>
    <property type="molecule type" value="Genomic_DNA"/>
</dbReference>
<evidence type="ECO:0008006" key="3">
    <source>
        <dbReference type="Google" id="ProtNLM"/>
    </source>
</evidence>
<sequence length="101" mass="10844">MDFNLNGGNKRVFDRLGGSNRPAAAAKGSRQEVWSYWRAGRCNRNPCQFLHRELPGPVPSQVIRTKGSLTNLGLRVRVAGEDPDLTGTLVIPGGGSVGTGR</sequence>
<name>A0A3P6E8S4_BRAOL</name>